<dbReference type="InterPro" id="IPR015867">
    <property type="entry name" value="N-reg_PII/ATP_PRibTrfase_C"/>
</dbReference>
<dbReference type="Pfam" id="PF10035">
    <property type="entry name" value="DUF2179"/>
    <property type="match status" value="1"/>
</dbReference>
<comment type="caution">
    <text evidence="8">The sequence shown here is derived from an EMBL/GenBank/DDBJ whole genome shotgun (WGS) entry which is preliminary data.</text>
</comment>
<comment type="subcellular location">
    <subcellularLocation>
        <location evidence="1">Cell membrane</location>
        <topology evidence="1">Multi-pass membrane protein</topology>
    </subcellularLocation>
</comment>
<dbReference type="PANTHER" id="PTHR33545:SF3">
    <property type="entry name" value="UPF0750 MEMBRANE PROTEIN YQFU"/>
    <property type="match status" value="1"/>
</dbReference>
<evidence type="ECO:0000256" key="2">
    <source>
        <dbReference type="ARBA" id="ARBA00022475"/>
    </source>
</evidence>
<keyword evidence="5 6" id="KW-0472">Membrane</keyword>
<keyword evidence="9" id="KW-1185">Reference proteome</keyword>
<dbReference type="EMBL" id="JAETXX010000002">
    <property type="protein sequence ID" value="MCF8714362.1"/>
    <property type="molecule type" value="Genomic_DNA"/>
</dbReference>
<dbReference type="PIRSF" id="PIRSF006483">
    <property type="entry name" value="Membrane_protein_YitT"/>
    <property type="match status" value="1"/>
</dbReference>
<dbReference type="Pfam" id="PF02588">
    <property type="entry name" value="YitT_membrane"/>
    <property type="match status" value="1"/>
</dbReference>
<evidence type="ECO:0000256" key="1">
    <source>
        <dbReference type="ARBA" id="ARBA00004651"/>
    </source>
</evidence>
<dbReference type="RefSeq" id="WP_236958322.1">
    <property type="nucleotide sequence ID" value="NZ_JAETXX010000002.1"/>
</dbReference>
<accession>A0ABS9J1R1</accession>
<feature type="transmembrane region" description="Helical" evidence="6">
    <location>
        <begin position="49"/>
        <end position="70"/>
    </location>
</feature>
<feature type="domain" description="DUF2179" evidence="7">
    <location>
        <begin position="256"/>
        <end position="315"/>
    </location>
</feature>
<proteinExistence type="predicted"/>
<name>A0ABS9J1R1_9FLAO</name>
<dbReference type="CDD" id="cd16380">
    <property type="entry name" value="YitT_C"/>
    <property type="match status" value="1"/>
</dbReference>
<evidence type="ECO:0000256" key="3">
    <source>
        <dbReference type="ARBA" id="ARBA00022692"/>
    </source>
</evidence>
<dbReference type="Proteomes" id="UP000829517">
    <property type="component" value="Unassembled WGS sequence"/>
</dbReference>
<evidence type="ECO:0000313" key="9">
    <source>
        <dbReference type="Proteomes" id="UP000829517"/>
    </source>
</evidence>
<dbReference type="InterPro" id="IPR051461">
    <property type="entry name" value="UPF0750_membrane"/>
</dbReference>
<sequence length="328" mass="36344">MNLFFKKIVVDRVRKQYRSKPKEVTDKEKSFKKQVNDLEVEISHEIQDIIYLLIGVLSASFGLKGFLLPSSFIDGGVTGISLIVRELTELPLSLLIFGLNLPFVILAYVAISKRFAINSIIGIFLLALSVHFIPFPTITDDKILIAAFGGFFLGLGIGMAIRGGAIIDGTEVLAIYISRKSSLSVGNVIMIFNVIIFMAAAYIFSTEIALYAILTYFSASKTVDFVIDGIEEFIGVTIISEKCDEVRRVIIHNMGRGCTIYKGQRGFSVDSSPLKNIDIVYTVITRLEMSTLKTEIDKIDKNAFIIMNSVKDTKGGMIKKKPLTKIKS</sequence>
<keyword evidence="2" id="KW-1003">Cell membrane</keyword>
<keyword evidence="3 6" id="KW-0812">Transmembrane</keyword>
<dbReference type="Gene3D" id="3.30.70.120">
    <property type="match status" value="1"/>
</dbReference>
<feature type="transmembrane region" description="Helical" evidence="6">
    <location>
        <begin position="143"/>
        <end position="161"/>
    </location>
</feature>
<evidence type="ECO:0000313" key="8">
    <source>
        <dbReference type="EMBL" id="MCF8714362.1"/>
    </source>
</evidence>
<evidence type="ECO:0000256" key="6">
    <source>
        <dbReference type="SAM" id="Phobius"/>
    </source>
</evidence>
<feature type="transmembrane region" description="Helical" evidence="6">
    <location>
        <begin position="116"/>
        <end position="137"/>
    </location>
</feature>
<feature type="transmembrane region" description="Helical" evidence="6">
    <location>
        <begin position="182"/>
        <end position="204"/>
    </location>
</feature>
<evidence type="ECO:0000256" key="5">
    <source>
        <dbReference type="ARBA" id="ARBA00023136"/>
    </source>
</evidence>
<protein>
    <submittedName>
        <fullName evidence="8">YitT family protein</fullName>
    </submittedName>
</protein>
<keyword evidence="4 6" id="KW-1133">Transmembrane helix</keyword>
<dbReference type="InterPro" id="IPR003740">
    <property type="entry name" value="YitT"/>
</dbReference>
<gene>
    <name evidence="8" type="ORF">JM658_05915</name>
</gene>
<dbReference type="PANTHER" id="PTHR33545">
    <property type="entry name" value="UPF0750 MEMBRANE PROTEIN YITT-RELATED"/>
    <property type="match status" value="1"/>
</dbReference>
<evidence type="ECO:0000256" key="4">
    <source>
        <dbReference type="ARBA" id="ARBA00022989"/>
    </source>
</evidence>
<evidence type="ECO:0000259" key="7">
    <source>
        <dbReference type="Pfam" id="PF10035"/>
    </source>
</evidence>
<reference evidence="8 9" key="1">
    <citation type="submission" date="2021-01" db="EMBL/GenBank/DDBJ databases">
        <title>Genome sequencing of Joostella atrarenae M1-2 (= KCTC 23194).</title>
        <authorList>
            <person name="Zakaria M.R."/>
            <person name="Lam M.Q."/>
            <person name="Chong C.S."/>
        </authorList>
    </citation>
    <scope>NUCLEOTIDE SEQUENCE [LARGE SCALE GENOMIC DNA]</scope>
    <source>
        <strain evidence="8 9">M1-2</strain>
    </source>
</reference>
<dbReference type="InterPro" id="IPR019264">
    <property type="entry name" value="DUF2179"/>
</dbReference>
<organism evidence="8 9">
    <name type="scientific">Joostella atrarenae</name>
    <dbReference type="NCBI Taxonomy" id="679257"/>
    <lineage>
        <taxon>Bacteria</taxon>
        <taxon>Pseudomonadati</taxon>
        <taxon>Bacteroidota</taxon>
        <taxon>Flavobacteriia</taxon>
        <taxon>Flavobacteriales</taxon>
        <taxon>Flavobacteriaceae</taxon>
        <taxon>Joostella</taxon>
    </lineage>
</organism>
<feature type="transmembrane region" description="Helical" evidence="6">
    <location>
        <begin position="90"/>
        <end position="109"/>
    </location>
</feature>